<feature type="binding site" description="in other chain" evidence="8">
    <location>
        <begin position="147"/>
        <end position="149"/>
    </location>
    <ligand>
        <name>FMN</name>
        <dbReference type="ChEBI" id="CHEBI:58210"/>
        <note>ligand shared between dimeric partners</note>
    </ligand>
</feature>
<evidence type="ECO:0000259" key="9">
    <source>
        <dbReference type="Pfam" id="PF00881"/>
    </source>
</evidence>
<dbReference type="Proteomes" id="UP000634004">
    <property type="component" value="Unassembled WGS sequence"/>
</dbReference>
<evidence type="ECO:0000256" key="4">
    <source>
        <dbReference type="ARBA" id="ARBA00022857"/>
    </source>
</evidence>
<dbReference type="CDD" id="cd02135">
    <property type="entry name" value="YdjA-like"/>
    <property type="match status" value="1"/>
</dbReference>
<evidence type="ECO:0000256" key="1">
    <source>
        <dbReference type="ARBA" id="ARBA00007118"/>
    </source>
</evidence>
<dbReference type="PANTHER" id="PTHR43821:SF1">
    <property type="entry name" value="NAD(P)H NITROREDUCTASE YDJA-RELATED"/>
    <property type="match status" value="1"/>
</dbReference>
<dbReference type="GO" id="GO:0016491">
    <property type="term" value="F:oxidoreductase activity"/>
    <property type="evidence" value="ECO:0007669"/>
    <property type="project" value="UniProtKB-UniRule"/>
</dbReference>
<dbReference type="EC" id="1.-.-.-" evidence="7"/>
<evidence type="ECO:0000256" key="3">
    <source>
        <dbReference type="ARBA" id="ARBA00022643"/>
    </source>
</evidence>
<name>A0A8J3CR03_9PROT</name>
<evidence type="ECO:0000313" key="11">
    <source>
        <dbReference type="Proteomes" id="UP000634004"/>
    </source>
</evidence>
<keyword evidence="5 7" id="KW-0560">Oxidoreductase</keyword>
<comment type="caution">
    <text evidence="10">The sequence shown here is derived from an EMBL/GenBank/DDBJ whole genome shotgun (WGS) entry which is preliminary data.</text>
</comment>
<dbReference type="SUPFAM" id="SSF55469">
    <property type="entry name" value="FMN-dependent nitroreductase-like"/>
    <property type="match status" value="1"/>
</dbReference>
<dbReference type="RefSeq" id="WP_189496101.1">
    <property type="nucleotide sequence ID" value="NZ_BMZH01000003.1"/>
</dbReference>
<keyword evidence="4 7" id="KW-0521">NADP</keyword>
<keyword evidence="11" id="KW-1185">Reference proteome</keyword>
<reference evidence="10" key="2">
    <citation type="submission" date="2020-09" db="EMBL/GenBank/DDBJ databases">
        <authorList>
            <person name="Sun Q."/>
            <person name="Kim S."/>
        </authorList>
    </citation>
    <scope>NUCLEOTIDE SEQUENCE</scope>
    <source>
        <strain evidence="10">KCTC 32513</strain>
    </source>
</reference>
<dbReference type="InterPro" id="IPR029479">
    <property type="entry name" value="Nitroreductase"/>
</dbReference>
<accession>A0A8J3CR03</accession>
<dbReference type="PIRSF" id="PIRSF000232">
    <property type="entry name" value="YdjA"/>
    <property type="match status" value="1"/>
</dbReference>
<feature type="binding site" evidence="8">
    <location>
        <position position="52"/>
    </location>
    <ligand>
        <name>FMN</name>
        <dbReference type="ChEBI" id="CHEBI:58210"/>
        <note>ligand shared between dimeric partners</note>
    </ligand>
</feature>
<sequence length="202" mass="22127">MSDSFPFPSYNSAVLDFLSARRSNLAKAMTGPGPDADQLDTILQIGTRVPDHRKLTPWSLVVFQGEARATFGHHIAAVYQADNPDHPDDRVSFEADRFLRAPLVIAVISTPKDCLRGTPVWEQQLSAGAVCMNLCLAAQASGFGAQWLTEWYAYDARVHAALDMSAGDQVAGFIYVGTPTQDALPRQRPHRDDVIHFASSQT</sequence>
<dbReference type="InterPro" id="IPR052530">
    <property type="entry name" value="NAD(P)H_nitroreductase"/>
</dbReference>
<evidence type="ECO:0000256" key="5">
    <source>
        <dbReference type="ARBA" id="ARBA00023002"/>
    </source>
</evidence>
<dbReference type="Pfam" id="PF00881">
    <property type="entry name" value="Nitroreductase"/>
    <property type="match status" value="1"/>
</dbReference>
<organism evidence="10 11">
    <name type="scientific">Algimonas arctica</name>
    <dbReference type="NCBI Taxonomy" id="1479486"/>
    <lineage>
        <taxon>Bacteria</taxon>
        <taxon>Pseudomonadati</taxon>
        <taxon>Pseudomonadota</taxon>
        <taxon>Alphaproteobacteria</taxon>
        <taxon>Maricaulales</taxon>
        <taxon>Robiginitomaculaceae</taxon>
        <taxon>Algimonas</taxon>
    </lineage>
</organism>
<reference evidence="10" key="1">
    <citation type="journal article" date="2014" name="Int. J. Syst. Evol. Microbiol.">
        <title>Complete genome sequence of Corynebacterium casei LMG S-19264T (=DSM 44701T), isolated from a smear-ripened cheese.</title>
        <authorList>
            <consortium name="US DOE Joint Genome Institute (JGI-PGF)"/>
            <person name="Walter F."/>
            <person name="Albersmeier A."/>
            <person name="Kalinowski J."/>
            <person name="Ruckert C."/>
        </authorList>
    </citation>
    <scope>NUCLEOTIDE SEQUENCE</scope>
    <source>
        <strain evidence="10">KCTC 32513</strain>
    </source>
</reference>
<dbReference type="InterPro" id="IPR000415">
    <property type="entry name" value="Nitroreductase-like"/>
</dbReference>
<feature type="domain" description="Nitroreductase" evidence="9">
    <location>
        <begin position="32"/>
        <end position="177"/>
    </location>
</feature>
<protein>
    <recommendedName>
        <fullName evidence="7">Putative NAD(P)H nitroreductase</fullName>
        <ecNumber evidence="7">1.-.-.-</ecNumber>
    </recommendedName>
</protein>
<gene>
    <name evidence="10" type="ORF">GCM10009069_10270</name>
</gene>
<evidence type="ECO:0000256" key="7">
    <source>
        <dbReference type="PIRNR" id="PIRNR000232"/>
    </source>
</evidence>
<comment type="cofactor">
    <cofactor evidence="8">
        <name>FMN</name>
        <dbReference type="ChEBI" id="CHEBI:58210"/>
    </cofactor>
    <text evidence="8">Binds 1 FMN per subunit.</text>
</comment>
<dbReference type="InterPro" id="IPR026021">
    <property type="entry name" value="YdjA-like"/>
</dbReference>
<feature type="binding site" evidence="8">
    <location>
        <position position="48"/>
    </location>
    <ligand>
        <name>FMN</name>
        <dbReference type="ChEBI" id="CHEBI:58210"/>
        <note>ligand shared between dimeric partners</note>
    </ligand>
</feature>
<feature type="binding site" description="in other chain" evidence="8">
    <location>
        <begin position="21"/>
        <end position="23"/>
    </location>
    <ligand>
        <name>FMN</name>
        <dbReference type="ChEBI" id="CHEBI:58210"/>
        <note>ligand shared between dimeric partners</note>
    </ligand>
</feature>
<dbReference type="PANTHER" id="PTHR43821">
    <property type="entry name" value="NAD(P)H NITROREDUCTASE YDJA-RELATED"/>
    <property type="match status" value="1"/>
</dbReference>
<dbReference type="Gene3D" id="3.40.109.10">
    <property type="entry name" value="NADH Oxidase"/>
    <property type="match status" value="1"/>
</dbReference>
<comment type="similarity">
    <text evidence="1 7">Belongs to the nitroreductase family.</text>
</comment>
<dbReference type="AlphaFoldDB" id="A0A8J3CR03"/>
<keyword evidence="2 7" id="KW-0285">Flavoprotein</keyword>
<evidence type="ECO:0000313" key="10">
    <source>
        <dbReference type="EMBL" id="GHA89154.1"/>
    </source>
</evidence>
<evidence type="ECO:0000256" key="8">
    <source>
        <dbReference type="PIRSR" id="PIRSR000232-1"/>
    </source>
</evidence>
<dbReference type="EMBL" id="BMZH01000003">
    <property type="protein sequence ID" value="GHA89154.1"/>
    <property type="molecule type" value="Genomic_DNA"/>
</dbReference>
<keyword evidence="3 7" id="KW-0288">FMN</keyword>
<evidence type="ECO:0000256" key="2">
    <source>
        <dbReference type="ARBA" id="ARBA00022630"/>
    </source>
</evidence>
<evidence type="ECO:0000256" key="6">
    <source>
        <dbReference type="ARBA" id="ARBA00023027"/>
    </source>
</evidence>
<keyword evidence="6 7" id="KW-0520">NAD</keyword>
<proteinExistence type="inferred from homology"/>